<organism evidence="1">
    <name type="scientific">Micrurus lemniscatus lemniscatus</name>
    <dbReference type="NCBI Taxonomy" id="129467"/>
    <lineage>
        <taxon>Eukaryota</taxon>
        <taxon>Metazoa</taxon>
        <taxon>Chordata</taxon>
        <taxon>Craniata</taxon>
        <taxon>Vertebrata</taxon>
        <taxon>Euteleostomi</taxon>
        <taxon>Lepidosauria</taxon>
        <taxon>Squamata</taxon>
        <taxon>Bifurcata</taxon>
        <taxon>Unidentata</taxon>
        <taxon>Episquamata</taxon>
        <taxon>Toxicofera</taxon>
        <taxon>Serpentes</taxon>
        <taxon>Colubroidea</taxon>
        <taxon>Elapidae</taxon>
        <taxon>Elapinae</taxon>
        <taxon>Micrurus</taxon>
    </lineage>
</organism>
<reference evidence="1" key="1">
    <citation type="submission" date="2017-07" db="EMBL/GenBank/DDBJ databases">
        <authorList>
            <person name="Mikheyev A."/>
            <person name="Grau M."/>
        </authorList>
    </citation>
    <scope>NUCLEOTIDE SEQUENCE</scope>
    <source>
        <tissue evidence="1">Venom_gland</tissue>
    </source>
</reference>
<accession>A0A2D4I4H4</accession>
<dbReference type="EMBL" id="IACK01077171">
    <property type="protein sequence ID" value="LAA79084.1"/>
    <property type="molecule type" value="Transcribed_RNA"/>
</dbReference>
<reference evidence="1" key="2">
    <citation type="submission" date="2017-11" db="EMBL/GenBank/DDBJ databases">
        <title>Coralsnake Venomics: Analyses of Venom Gland Transcriptomes and Proteomes of Six Brazilian Taxa.</title>
        <authorList>
            <person name="Aird S.D."/>
            <person name="Jorge da Silva N."/>
            <person name="Qiu L."/>
            <person name="Villar-Briones A."/>
            <person name="Aparecida-Saddi V."/>
            <person name="Campos-Telles M.P."/>
            <person name="Grau M."/>
            <person name="Mikheyev A.S."/>
        </authorList>
    </citation>
    <scope>NUCLEOTIDE SEQUENCE</scope>
    <source>
        <tissue evidence="1">Venom_gland</tissue>
    </source>
</reference>
<proteinExistence type="predicted"/>
<dbReference type="AlphaFoldDB" id="A0A2D4I4H4"/>
<protein>
    <submittedName>
        <fullName evidence="1">Uncharacterized protein</fullName>
    </submittedName>
</protein>
<evidence type="ECO:0000313" key="1">
    <source>
        <dbReference type="EMBL" id="LAA79084.1"/>
    </source>
</evidence>
<name>A0A2D4I4H4_MICLE</name>
<sequence>MANLCSVCRKWHAEPCLQLWPIALLDSGASAEEIRTLASQCAHVHWPAHLRVHGSRGNQKLVFTHACALETGRPDGQRGCMPQEANLPVSPAPVGVHQGAALLVSSAHVSAPSVRRLATTDI</sequence>